<evidence type="ECO:0000313" key="2">
    <source>
        <dbReference type="EMBL" id="HDD35395.1"/>
    </source>
</evidence>
<keyword evidence="1" id="KW-1133">Transmembrane helix</keyword>
<accession>A0A7V0I9X2</accession>
<keyword evidence="1" id="KW-0812">Transmembrane</keyword>
<name>A0A7V0I9X2_DESA2</name>
<dbReference type="EMBL" id="DQWQ01000056">
    <property type="protein sequence ID" value="HDD35395.1"/>
    <property type="molecule type" value="Genomic_DNA"/>
</dbReference>
<protein>
    <submittedName>
        <fullName evidence="2">Uncharacterized protein</fullName>
    </submittedName>
</protein>
<reference evidence="2" key="1">
    <citation type="journal article" date="2020" name="mSystems">
        <title>Genome- and Community-Level Interaction Insights into Carbon Utilization and Element Cycling Functions of Hydrothermarchaeota in Hydrothermal Sediment.</title>
        <authorList>
            <person name="Zhou Z."/>
            <person name="Liu Y."/>
            <person name="Xu W."/>
            <person name="Pan J."/>
            <person name="Luo Z.H."/>
            <person name="Li M."/>
        </authorList>
    </citation>
    <scope>NUCLEOTIDE SEQUENCE [LARGE SCALE GENOMIC DNA]</scope>
    <source>
        <strain evidence="2">HyVt-113</strain>
    </source>
</reference>
<sequence>MGKYRTIFLNNKVFMAIFIDVLDFICFSRFPVINTIFDFFVMVLMYLFLKNKSLTYLLGGELPFVGVPPLSNVDAMIPMTTIIAILDNTRIGDKLAKYLSTTKR</sequence>
<proteinExistence type="predicted"/>
<organism evidence="2">
    <name type="scientific">Desulfofervidus auxilii</name>
    <dbReference type="NCBI Taxonomy" id="1621989"/>
    <lineage>
        <taxon>Bacteria</taxon>
        <taxon>Pseudomonadati</taxon>
        <taxon>Thermodesulfobacteriota</taxon>
        <taxon>Candidatus Desulfofervidia</taxon>
        <taxon>Candidatus Desulfofervidales</taxon>
        <taxon>Candidatus Desulfofervidaceae</taxon>
        <taxon>Candidatus Desulfofervidus</taxon>
    </lineage>
</organism>
<dbReference type="AlphaFoldDB" id="A0A7V0I9X2"/>
<comment type="caution">
    <text evidence="2">The sequence shown here is derived from an EMBL/GenBank/DDBJ whole genome shotgun (WGS) entry which is preliminary data.</text>
</comment>
<feature type="transmembrane region" description="Helical" evidence="1">
    <location>
        <begin position="31"/>
        <end position="49"/>
    </location>
</feature>
<gene>
    <name evidence="2" type="ORF">ENF30_01205</name>
</gene>
<keyword evidence="1" id="KW-0472">Membrane</keyword>
<dbReference type="Proteomes" id="UP000885706">
    <property type="component" value="Unassembled WGS sequence"/>
</dbReference>
<evidence type="ECO:0000256" key="1">
    <source>
        <dbReference type="SAM" id="Phobius"/>
    </source>
</evidence>